<feature type="region of interest" description="Disordered" evidence="2">
    <location>
        <begin position="580"/>
        <end position="633"/>
    </location>
</feature>
<feature type="compositionally biased region" description="Acidic residues" evidence="2">
    <location>
        <begin position="907"/>
        <end position="924"/>
    </location>
</feature>
<accession>A0A835WI87</accession>
<protein>
    <submittedName>
        <fullName evidence="3">Uncharacterized protein</fullName>
    </submittedName>
</protein>
<feature type="region of interest" description="Disordered" evidence="2">
    <location>
        <begin position="1055"/>
        <end position="1145"/>
    </location>
</feature>
<feature type="coiled-coil region" evidence="1">
    <location>
        <begin position="1181"/>
        <end position="1264"/>
    </location>
</feature>
<dbReference type="OrthoDB" id="551708at2759"/>
<feature type="compositionally biased region" description="Low complexity" evidence="2">
    <location>
        <begin position="854"/>
        <end position="863"/>
    </location>
</feature>
<name>A0A835WI87_9CHLO</name>
<dbReference type="EMBL" id="JAEHOD010000019">
    <property type="protein sequence ID" value="KAG2448017.1"/>
    <property type="molecule type" value="Genomic_DNA"/>
</dbReference>
<evidence type="ECO:0000313" key="3">
    <source>
        <dbReference type="EMBL" id="KAG2448017.1"/>
    </source>
</evidence>
<feature type="region of interest" description="Disordered" evidence="2">
    <location>
        <begin position="848"/>
        <end position="933"/>
    </location>
</feature>
<sequence>MRVLLLLDASTWTKEASATAVNEVVMDRGETAAADTGPRVAKKQRLSAVSPPANVQRVSGSASGGKIAPPKGDNAAAAMTDAKVRANGIQLELPTPRPQLHKVPAAFELLAQKLQRTGQAVRLHRNYQYGIPPTLLSCTAAAGVQQAPPAKTDGPLTYVALAASAWAFSADGKAVELTAAAPERRPAQEPQQSPPQSPPQPSEPGLEPAVSGQQQQQQAGMGAVGARVGVWPPNAGSANRRPPLLLTAVSIEGLQPTPVDATISLYSKNQKLVLRWLRDIMGGHNLPDRSCILHAYTLYRTQPHGHVLLVVDICRGVPTQAAAEVGCSSGGGSIGHSPAPDDGSSPFGCERKTELGAAVFSRLVVPKEIHIAFYRRMEPQPRKRARFEAAAAVWEPGNPNPTNGQPTFRPPVALGAPAVAISKRGEAVSMKGRTRPRLSKDVWRAYFDSMSKDRKVMAVPRGAWAFSKSSGILPAAPAAAAAAAAARPSTQAADGAGEKQLYIALSIDGKTPTAVDGTLVDQGDEIGQHVWMMDLGESLGPSVPAGLLRATLHAISIYTPAPGQVLLLLDVSTWSKEAPALASKKKDTDNDPGASAQREAGRPLRKKQKLATEPAPTKHTKRRAKAGKAATTSVATIKAKGLNKELQLPHPRPLHMPLAALQLPHLEQVFKAKNGLEVQLHKVYQYSFEQKLLDVLETAGVQKTAPVKPDTPYTYVMQSPESWAFTADGKAVEFKAGQDLPASMAAAGTVVRPAARSGGSSTTAASPALLLGAVSIGGKELIPVDATISLYDKAKVVLPQLKKILGEHNLLECSSLLHAFTLYHTKPHGHVLLVVDIAPVTAAVMAGGGGGSSAGPTSPISISKSGSTGLQDGEESAEGSGSAGTSGGNDSDADGLYEDLGNGKEGNDDDTDDGNGSGGDDDDSSAEKEDTKKYTAGVSAVKGSNSHGVMAAQQQQVLPKQPAADAHHSSAAMAPDTVPAAGAVAAPAVEAPMMTVGSTCDAAMAGKADSGVAAAWDDSRMAAAGAAATAADVPAVGVPCGSSGGHHNKVMEQTQVQNGGDSPPGIMLAGIRPTTTLPAGCSNQGLPSTGAAAASLQQGRPQAQPQSQNLGSAAAVPPSAPRSHPNTGPGTDPAAEAGDTAGGSNAAAGLLSNSVEGLTLRTKAAERDMYYKKWSTIKRQVLQLEEENTTLLAQKQAAEQMCKELTLQAQKASDELNDKQAEVSRLQKQLGEQAAELAEARQQVQAATEQRQQQNQLLATMQRLVQQSMLVGGGAVAGQMDQ</sequence>
<feature type="compositionally biased region" description="Polar residues" evidence="2">
    <location>
        <begin position="1073"/>
        <end position="1087"/>
    </location>
</feature>
<feature type="compositionally biased region" description="Low complexity" evidence="2">
    <location>
        <begin position="209"/>
        <end position="224"/>
    </location>
</feature>
<feature type="region of interest" description="Disordered" evidence="2">
    <location>
        <begin position="50"/>
        <end position="74"/>
    </location>
</feature>
<organism evidence="3 4">
    <name type="scientific">Chlamydomonas schloesseri</name>
    <dbReference type="NCBI Taxonomy" id="2026947"/>
    <lineage>
        <taxon>Eukaryota</taxon>
        <taxon>Viridiplantae</taxon>
        <taxon>Chlorophyta</taxon>
        <taxon>core chlorophytes</taxon>
        <taxon>Chlorophyceae</taxon>
        <taxon>CS clade</taxon>
        <taxon>Chlamydomonadales</taxon>
        <taxon>Chlamydomonadaceae</taxon>
        <taxon>Chlamydomonas</taxon>
    </lineage>
</organism>
<reference evidence="3" key="1">
    <citation type="journal article" date="2020" name="bioRxiv">
        <title>Comparative genomics of Chlamydomonas.</title>
        <authorList>
            <person name="Craig R.J."/>
            <person name="Hasan A.R."/>
            <person name="Ness R.W."/>
            <person name="Keightley P.D."/>
        </authorList>
    </citation>
    <scope>NUCLEOTIDE SEQUENCE</scope>
    <source>
        <strain evidence="3">CCAP 11/173</strain>
    </source>
</reference>
<keyword evidence="1" id="KW-0175">Coiled coil</keyword>
<gene>
    <name evidence="3" type="ORF">HYH02_007045</name>
</gene>
<feature type="region of interest" description="Disordered" evidence="2">
    <location>
        <begin position="945"/>
        <end position="971"/>
    </location>
</feature>
<feature type="compositionally biased region" description="Polar residues" evidence="2">
    <location>
        <begin position="945"/>
        <end position="958"/>
    </location>
</feature>
<comment type="caution">
    <text evidence="3">The sequence shown here is derived from an EMBL/GenBank/DDBJ whole genome shotgun (WGS) entry which is preliminary data.</text>
</comment>
<dbReference type="Proteomes" id="UP000613740">
    <property type="component" value="Unassembled WGS sequence"/>
</dbReference>
<evidence type="ECO:0000256" key="1">
    <source>
        <dbReference type="SAM" id="Coils"/>
    </source>
</evidence>
<feature type="compositionally biased region" description="Low complexity" evidence="2">
    <location>
        <begin position="1097"/>
        <end position="1125"/>
    </location>
</feature>
<evidence type="ECO:0000313" key="4">
    <source>
        <dbReference type="Proteomes" id="UP000613740"/>
    </source>
</evidence>
<feature type="region of interest" description="Disordered" evidence="2">
    <location>
        <begin position="182"/>
        <end position="224"/>
    </location>
</feature>
<evidence type="ECO:0000256" key="2">
    <source>
        <dbReference type="SAM" id="MobiDB-lite"/>
    </source>
</evidence>
<feature type="compositionally biased region" description="Pro residues" evidence="2">
    <location>
        <begin position="192"/>
        <end position="202"/>
    </location>
</feature>
<proteinExistence type="predicted"/>
<keyword evidence="4" id="KW-1185">Reference proteome</keyword>